<proteinExistence type="predicted"/>
<evidence type="ECO:0000256" key="1">
    <source>
        <dbReference type="SAM" id="MobiDB-lite"/>
    </source>
</evidence>
<evidence type="ECO:0000313" key="2">
    <source>
        <dbReference type="EMBL" id="WQH07774.1"/>
    </source>
</evidence>
<dbReference type="NCBIfam" id="NF041728">
    <property type="entry name" value="BPSL0761_fam"/>
    <property type="match status" value="1"/>
</dbReference>
<feature type="region of interest" description="Disordered" evidence="1">
    <location>
        <begin position="162"/>
        <end position="185"/>
    </location>
</feature>
<reference evidence="2 3" key="1">
    <citation type="submission" date="2023-11" db="EMBL/GenBank/DDBJ databases">
        <title>MicrobeMod: A computational toolkit for identifying prokaryotic methylation and restriction-modification with nanopore sequencing.</title>
        <authorList>
            <person name="Crits-Christoph A."/>
            <person name="Kang S.C."/>
            <person name="Lee H."/>
            <person name="Ostrov N."/>
        </authorList>
    </citation>
    <scope>NUCLEOTIDE SEQUENCE [LARGE SCALE GENOMIC DNA]</scope>
    <source>
        <strain evidence="2 3">ATCC 43984</strain>
    </source>
</reference>
<name>A0ABZ0Y849_9GAMM</name>
<evidence type="ECO:0000313" key="3">
    <source>
        <dbReference type="Proteomes" id="UP001321908"/>
    </source>
</evidence>
<keyword evidence="3" id="KW-1185">Reference proteome</keyword>
<dbReference type="Proteomes" id="UP001321908">
    <property type="component" value="Chromosome"/>
</dbReference>
<accession>A0ABZ0Y849</accession>
<gene>
    <name evidence="2" type="ORF">SR908_09715</name>
</gene>
<dbReference type="InterPro" id="IPR049723">
    <property type="entry name" value="BPSL0761-like"/>
</dbReference>
<dbReference type="RefSeq" id="WP_246925980.1">
    <property type="nucleotide sequence ID" value="NZ_CP140151.1"/>
</dbReference>
<dbReference type="EMBL" id="CP140151">
    <property type="protein sequence ID" value="WQH07774.1"/>
    <property type="molecule type" value="Genomic_DNA"/>
</dbReference>
<sequence>MTLAHERTRSVIQAREFLEELRRDTALPPAVRDESFRLLRHYPFDYQVLRAGWMEENPSWIAVAGPLFSSSIHWENPARGAYDLCHTNDKLEKIHAFQIRIAGDLSRPYESFREALEVLQDKAATGSVADGEILAYLRGGRTLSIPQALWRVDPRAVMTNAATTHQDGSPASSLDQPGEDSTSRPLLSRACNDLIVAAVGRWLAEEIKRRDGALHQFFQEFSESRNTVAKRLSALLRTERDDGRDERDAQEREIGEIWQELLTFFGGKEASALDWLYQRCWAINGDRPIDRLLTRPEDIRYVIGQFAY</sequence>
<protein>
    <submittedName>
        <fullName evidence="2">BPSL0761 family protein</fullName>
    </submittedName>
</protein>
<organism evidence="2 3">
    <name type="scientific">Chromohalobacter canadensis</name>
    <dbReference type="NCBI Taxonomy" id="141389"/>
    <lineage>
        <taxon>Bacteria</taxon>
        <taxon>Pseudomonadati</taxon>
        <taxon>Pseudomonadota</taxon>
        <taxon>Gammaproteobacteria</taxon>
        <taxon>Oceanospirillales</taxon>
        <taxon>Halomonadaceae</taxon>
        <taxon>Chromohalobacter</taxon>
    </lineage>
</organism>